<gene>
    <name evidence="2" type="ORF">F53441_1258</name>
</gene>
<dbReference type="InterPro" id="IPR016181">
    <property type="entry name" value="Acyl_CoA_acyltransferase"/>
</dbReference>
<protein>
    <recommendedName>
        <fullName evidence="1">N-acetyltransferase domain-containing protein</fullName>
    </recommendedName>
</protein>
<dbReference type="GO" id="GO:0016747">
    <property type="term" value="F:acyltransferase activity, transferring groups other than amino-acyl groups"/>
    <property type="evidence" value="ECO:0007669"/>
    <property type="project" value="InterPro"/>
</dbReference>
<reference evidence="2" key="1">
    <citation type="submission" date="2020-01" db="EMBL/GenBank/DDBJ databases">
        <title>Identification and distribution of gene clusters putatively required for synthesis of sphingolipid metabolism inhibitors in phylogenetically diverse species of the filamentous fungus Fusarium.</title>
        <authorList>
            <person name="Kim H.-S."/>
            <person name="Busman M."/>
            <person name="Brown D.W."/>
            <person name="Divon H."/>
            <person name="Uhlig S."/>
            <person name="Proctor R.H."/>
        </authorList>
    </citation>
    <scope>NUCLEOTIDE SEQUENCE</scope>
    <source>
        <strain evidence="2">NRRL 53441</strain>
    </source>
</reference>
<dbReference type="Pfam" id="PF13673">
    <property type="entry name" value="Acetyltransf_10"/>
    <property type="match status" value="1"/>
</dbReference>
<proteinExistence type="predicted"/>
<dbReference type="PROSITE" id="PS51186">
    <property type="entry name" value="GNAT"/>
    <property type="match status" value="1"/>
</dbReference>
<feature type="domain" description="N-acetyltransferase" evidence="1">
    <location>
        <begin position="70"/>
        <end position="231"/>
    </location>
</feature>
<dbReference type="EMBL" id="JAADJG010000048">
    <property type="protein sequence ID" value="KAF4456702.1"/>
    <property type="molecule type" value="Genomic_DNA"/>
</dbReference>
<dbReference type="Proteomes" id="UP000605986">
    <property type="component" value="Unassembled WGS sequence"/>
</dbReference>
<dbReference type="InterPro" id="IPR052523">
    <property type="entry name" value="Trichothecene_AcTrans"/>
</dbReference>
<comment type="caution">
    <text evidence="2">The sequence shown here is derived from an EMBL/GenBank/DDBJ whole genome shotgun (WGS) entry which is preliminary data.</text>
</comment>
<dbReference type="OrthoDB" id="432010at2759"/>
<dbReference type="InterPro" id="IPR000182">
    <property type="entry name" value="GNAT_dom"/>
</dbReference>
<organism evidence="2 3">
    <name type="scientific">Fusarium austroafricanum</name>
    <dbReference type="NCBI Taxonomy" id="2364996"/>
    <lineage>
        <taxon>Eukaryota</taxon>
        <taxon>Fungi</taxon>
        <taxon>Dikarya</taxon>
        <taxon>Ascomycota</taxon>
        <taxon>Pezizomycotina</taxon>
        <taxon>Sordariomycetes</taxon>
        <taxon>Hypocreomycetidae</taxon>
        <taxon>Hypocreales</taxon>
        <taxon>Nectriaceae</taxon>
        <taxon>Fusarium</taxon>
        <taxon>Fusarium concolor species complex</taxon>
    </lineage>
</organism>
<evidence type="ECO:0000313" key="2">
    <source>
        <dbReference type="EMBL" id="KAF4456702.1"/>
    </source>
</evidence>
<name>A0A8H4KV03_9HYPO</name>
<dbReference type="Gene3D" id="3.40.630.30">
    <property type="match status" value="1"/>
</dbReference>
<evidence type="ECO:0000313" key="3">
    <source>
        <dbReference type="Proteomes" id="UP000605986"/>
    </source>
</evidence>
<dbReference type="AlphaFoldDB" id="A0A8H4KV03"/>
<keyword evidence="3" id="KW-1185">Reference proteome</keyword>
<dbReference type="PANTHER" id="PTHR42791">
    <property type="entry name" value="GNAT FAMILY ACETYLTRANSFERASE"/>
    <property type="match status" value="1"/>
</dbReference>
<dbReference type="PANTHER" id="PTHR42791:SF2">
    <property type="entry name" value="N-ACETYLTRANSFERASE DOMAIN-CONTAINING PROTEIN"/>
    <property type="match status" value="1"/>
</dbReference>
<evidence type="ECO:0000259" key="1">
    <source>
        <dbReference type="PROSITE" id="PS51186"/>
    </source>
</evidence>
<dbReference type="SUPFAM" id="SSF55729">
    <property type="entry name" value="Acyl-CoA N-acyltransferases (Nat)"/>
    <property type="match status" value="1"/>
</dbReference>
<accession>A0A8H4KV03</accession>
<sequence>MSLSPAPSPKYRIRPGTFFDVPATTRIYAASFGNEPLIDFLFPSRRQDPLSFHTWGVRRFQRRYWTPGWSLTVVVDSHDHPVGFSWWKRPFPSTSILQKLLSPAFWVGSIVNAFISLKDFLFPVHGYIENNWAAVEKGSTAVEEIVLDTPRKKEGQYLALLGVDPVLQGEGLGKMLLEDGLRKVDEEDSAVWLLSLAGLERFYTRYGFVETMKVEVEGLHDWKGGMVMVRD</sequence>